<proteinExistence type="predicted"/>
<keyword evidence="3" id="KW-1185">Reference proteome</keyword>
<accession>A0A8S3S6Y0</accession>
<name>A0A8S3S6Y0_MYTED</name>
<evidence type="ECO:0000256" key="1">
    <source>
        <dbReference type="SAM" id="MobiDB-lite"/>
    </source>
</evidence>
<evidence type="ECO:0000313" key="3">
    <source>
        <dbReference type="Proteomes" id="UP000683360"/>
    </source>
</evidence>
<feature type="region of interest" description="Disordered" evidence="1">
    <location>
        <begin position="25"/>
        <end position="66"/>
    </location>
</feature>
<comment type="caution">
    <text evidence="2">The sequence shown here is derived from an EMBL/GenBank/DDBJ whole genome shotgun (WGS) entry which is preliminary data.</text>
</comment>
<dbReference type="Proteomes" id="UP000683360">
    <property type="component" value="Unassembled WGS sequence"/>
</dbReference>
<feature type="compositionally biased region" description="Polar residues" evidence="1">
    <location>
        <begin position="31"/>
        <end position="56"/>
    </location>
</feature>
<dbReference type="AlphaFoldDB" id="A0A8S3S6Y0"/>
<organism evidence="2 3">
    <name type="scientific">Mytilus edulis</name>
    <name type="common">Blue mussel</name>
    <dbReference type="NCBI Taxonomy" id="6550"/>
    <lineage>
        <taxon>Eukaryota</taxon>
        <taxon>Metazoa</taxon>
        <taxon>Spiralia</taxon>
        <taxon>Lophotrochozoa</taxon>
        <taxon>Mollusca</taxon>
        <taxon>Bivalvia</taxon>
        <taxon>Autobranchia</taxon>
        <taxon>Pteriomorphia</taxon>
        <taxon>Mytilida</taxon>
        <taxon>Mytiloidea</taxon>
        <taxon>Mytilidae</taxon>
        <taxon>Mytilinae</taxon>
        <taxon>Mytilus</taxon>
    </lineage>
</organism>
<dbReference type="EMBL" id="CAJPWZ010001481">
    <property type="protein sequence ID" value="CAG2216371.1"/>
    <property type="molecule type" value="Genomic_DNA"/>
</dbReference>
<sequence>MTIVVEKANPKDNVEIPVTLHNLTVHEEKGTNNQNNHSSASSFNDDANIDNRNTTGHRAKEASEHNCVETTSVGTASIVQSCMLAHLTNAEPKQGKPQTIVETNKRICSDLSIYSNYQSIKSAPCCYCPCRLCRYNNTIPIFCSKNKTCMYGFPKMNVRTLMLHLRERVSSGPLHPEFKTLEARKRNLNGIIDPYASVAEAGFFADSK</sequence>
<evidence type="ECO:0000313" key="2">
    <source>
        <dbReference type="EMBL" id="CAG2216371.1"/>
    </source>
</evidence>
<gene>
    <name evidence="2" type="ORF">MEDL_30117</name>
</gene>
<reference evidence="2" key="1">
    <citation type="submission" date="2021-03" db="EMBL/GenBank/DDBJ databases">
        <authorList>
            <person name="Bekaert M."/>
        </authorList>
    </citation>
    <scope>NUCLEOTIDE SEQUENCE</scope>
</reference>
<protein>
    <submittedName>
        <fullName evidence="2">Uncharacterized protein</fullName>
    </submittedName>
</protein>